<evidence type="ECO:0000313" key="2">
    <source>
        <dbReference type="Proteomes" id="UP000594262"/>
    </source>
</evidence>
<protein>
    <submittedName>
        <fullName evidence="1">Uncharacterized protein</fullName>
    </submittedName>
</protein>
<dbReference type="Proteomes" id="UP000594262">
    <property type="component" value="Unplaced"/>
</dbReference>
<organism evidence="1 2">
    <name type="scientific">Clytia hemisphaerica</name>
    <dbReference type="NCBI Taxonomy" id="252671"/>
    <lineage>
        <taxon>Eukaryota</taxon>
        <taxon>Metazoa</taxon>
        <taxon>Cnidaria</taxon>
        <taxon>Hydrozoa</taxon>
        <taxon>Hydroidolina</taxon>
        <taxon>Leptothecata</taxon>
        <taxon>Obeliida</taxon>
        <taxon>Clytiidae</taxon>
        <taxon>Clytia</taxon>
    </lineage>
</organism>
<dbReference type="EnsemblMetazoa" id="CLYHEMT012423.1">
    <property type="protein sequence ID" value="CLYHEMP012423.1"/>
    <property type="gene ID" value="CLYHEMG012423"/>
</dbReference>
<reference evidence="1" key="1">
    <citation type="submission" date="2021-01" db="UniProtKB">
        <authorList>
            <consortium name="EnsemblMetazoa"/>
        </authorList>
    </citation>
    <scope>IDENTIFICATION</scope>
</reference>
<name>A0A7M5UMP9_9CNID</name>
<sequence>MSYKPNLEINKILRGKRAGSSFPTPPTRPKKAATKAAKRIDLNATFYDFPGNNVLDMEEIPQSLLTKLGIGPVQLLEDMTEQEVLTKISAVLASILKKKHNIDFDDSEKENLTFYYLKKNGKKNNFHKMEYADDYVIDAASLKTFAGKDSKHLYIVPSSKLVTNTNSSTVVIPQSSRVSNGDIDDVDDDTFPDFPPAFRETPNKISTPRIGKALPKYQKEKLFERGSVQDSLFNIGEPDIDVPQVNFDDKFNSLWMAFIFLSQSKDFVLTVSKILETKNDSAAYLERSICQILLVLQLPERRSLCALALEDLYHDLDIKDEDSGNIVRVVITYLRSLNCDIWNDLFLYPLFKSILSTVYSQGDFESSESNADVTILPVQPQKRCQTLVDIFQKFTDEEIESTPERFKDQVAE</sequence>
<evidence type="ECO:0000313" key="1">
    <source>
        <dbReference type="EnsemblMetazoa" id="CLYHEMP012423.1"/>
    </source>
</evidence>
<accession>A0A7M5UMP9</accession>
<proteinExistence type="predicted"/>
<keyword evidence="2" id="KW-1185">Reference proteome</keyword>
<dbReference type="AlphaFoldDB" id="A0A7M5UMP9"/>